<dbReference type="EMBL" id="MU866812">
    <property type="protein sequence ID" value="KAK4170719.1"/>
    <property type="molecule type" value="Genomic_DNA"/>
</dbReference>
<feature type="compositionally biased region" description="Polar residues" evidence="1">
    <location>
        <begin position="92"/>
        <end position="107"/>
    </location>
</feature>
<protein>
    <submittedName>
        <fullName evidence="2">Uncharacterized protein</fullName>
    </submittedName>
</protein>
<gene>
    <name evidence="2" type="ORF">QBC36DRAFT_316449</name>
</gene>
<feature type="region of interest" description="Disordered" evidence="1">
    <location>
        <begin position="88"/>
        <end position="107"/>
    </location>
</feature>
<evidence type="ECO:0000313" key="2">
    <source>
        <dbReference type="EMBL" id="KAK4170719.1"/>
    </source>
</evidence>
<organism evidence="2 3">
    <name type="scientific">Triangularia setosa</name>
    <dbReference type="NCBI Taxonomy" id="2587417"/>
    <lineage>
        <taxon>Eukaryota</taxon>
        <taxon>Fungi</taxon>
        <taxon>Dikarya</taxon>
        <taxon>Ascomycota</taxon>
        <taxon>Pezizomycotina</taxon>
        <taxon>Sordariomycetes</taxon>
        <taxon>Sordariomycetidae</taxon>
        <taxon>Sordariales</taxon>
        <taxon>Podosporaceae</taxon>
        <taxon>Triangularia</taxon>
    </lineage>
</organism>
<dbReference type="AlphaFoldDB" id="A0AAN6VVS7"/>
<reference evidence="2" key="1">
    <citation type="journal article" date="2023" name="Mol. Phylogenet. Evol.">
        <title>Genome-scale phylogeny and comparative genomics of the fungal order Sordariales.</title>
        <authorList>
            <person name="Hensen N."/>
            <person name="Bonometti L."/>
            <person name="Westerberg I."/>
            <person name="Brannstrom I.O."/>
            <person name="Guillou S."/>
            <person name="Cros-Aarteil S."/>
            <person name="Calhoun S."/>
            <person name="Haridas S."/>
            <person name="Kuo A."/>
            <person name="Mondo S."/>
            <person name="Pangilinan J."/>
            <person name="Riley R."/>
            <person name="LaButti K."/>
            <person name="Andreopoulos B."/>
            <person name="Lipzen A."/>
            <person name="Chen C."/>
            <person name="Yan M."/>
            <person name="Daum C."/>
            <person name="Ng V."/>
            <person name="Clum A."/>
            <person name="Steindorff A."/>
            <person name="Ohm R.A."/>
            <person name="Martin F."/>
            <person name="Silar P."/>
            <person name="Natvig D.O."/>
            <person name="Lalanne C."/>
            <person name="Gautier V."/>
            <person name="Ament-Velasquez S.L."/>
            <person name="Kruys A."/>
            <person name="Hutchinson M.I."/>
            <person name="Powell A.J."/>
            <person name="Barry K."/>
            <person name="Miller A.N."/>
            <person name="Grigoriev I.V."/>
            <person name="Debuchy R."/>
            <person name="Gladieux P."/>
            <person name="Hiltunen Thoren M."/>
            <person name="Johannesson H."/>
        </authorList>
    </citation>
    <scope>NUCLEOTIDE SEQUENCE</scope>
    <source>
        <strain evidence="2">CBS 892.96</strain>
    </source>
</reference>
<evidence type="ECO:0000256" key="1">
    <source>
        <dbReference type="SAM" id="MobiDB-lite"/>
    </source>
</evidence>
<dbReference type="Proteomes" id="UP001302321">
    <property type="component" value="Unassembled WGS sequence"/>
</dbReference>
<comment type="caution">
    <text evidence="2">The sequence shown here is derived from an EMBL/GenBank/DDBJ whole genome shotgun (WGS) entry which is preliminary data.</text>
</comment>
<evidence type="ECO:0000313" key="3">
    <source>
        <dbReference type="Proteomes" id="UP001302321"/>
    </source>
</evidence>
<keyword evidence="3" id="KW-1185">Reference proteome</keyword>
<sequence>MSAKLSTFKHKVQDWIRLEDREWSYTVPNLPGPNKLDTARLIKKVSLVMTGGKHEINFTLLKAQDNRAICGEPLNKFLVVPLAKLRAPPRSSVPNKSIQFNSGPELN</sequence>
<accession>A0AAN6VVS7</accession>
<name>A0AAN6VVS7_9PEZI</name>
<proteinExistence type="predicted"/>
<reference evidence="2" key="2">
    <citation type="submission" date="2023-05" db="EMBL/GenBank/DDBJ databases">
        <authorList>
            <consortium name="Lawrence Berkeley National Laboratory"/>
            <person name="Steindorff A."/>
            <person name="Hensen N."/>
            <person name="Bonometti L."/>
            <person name="Westerberg I."/>
            <person name="Brannstrom I.O."/>
            <person name="Guillou S."/>
            <person name="Cros-Aarteil S."/>
            <person name="Calhoun S."/>
            <person name="Haridas S."/>
            <person name="Kuo A."/>
            <person name="Mondo S."/>
            <person name="Pangilinan J."/>
            <person name="Riley R."/>
            <person name="Labutti K."/>
            <person name="Andreopoulos B."/>
            <person name="Lipzen A."/>
            <person name="Chen C."/>
            <person name="Yanf M."/>
            <person name="Daum C."/>
            <person name="Ng V."/>
            <person name="Clum A."/>
            <person name="Ohm R."/>
            <person name="Martin F."/>
            <person name="Silar P."/>
            <person name="Natvig D."/>
            <person name="Lalanne C."/>
            <person name="Gautier V."/>
            <person name="Ament-Velasquez S.L."/>
            <person name="Kruys A."/>
            <person name="Hutchinson M.I."/>
            <person name="Powell A.J."/>
            <person name="Barry K."/>
            <person name="Miller A.N."/>
            <person name="Grigoriev I.V."/>
            <person name="Debuchy R."/>
            <person name="Gladieux P."/>
            <person name="Thoren M.H."/>
            <person name="Johannesson H."/>
        </authorList>
    </citation>
    <scope>NUCLEOTIDE SEQUENCE</scope>
    <source>
        <strain evidence="2">CBS 892.96</strain>
    </source>
</reference>